<dbReference type="PROSITE" id="PS51186">
    <property type="entry name" value="GNAT"/>
    <property type="match status" value="1"/>
</dbReference>
<dbReference type="AlphaFoldDB" id="A0A4V2W250"/>
<evidence type="ECO:0000313" key="2">
    <source>
        <dbReference type="EMBL" id="TCV86699.1"/>
    </source>
</evidence>
<dbReference type="InterPro" id="IPR000182">
    <property type="entry name" value="GNAT_dom"/>
</dbReference>
<keyword evidence="3" id="KW-1185">Reference proteome</keyword>
<dbReference type="PANTHER" id="PTHR13355">
    <property type="entry name" value="GLUCOSAMINE 6-PHOSPHATE N-ACETYLTRANSFERASE"/>
    <property type="match status" value="1"/>
</dbReference>
<dbReference type="Proteomes" id="UP000295367">
    <property type="component" value="Unassembled WGS sequence"/>
</dbReference>
<dbReference type="RefSeq" id="WP_124948122.1">
    <property type="nucleotide sequence ID" value="NZ_BHVT01000076.1"/>
</dbReference>
<organism evidence="2 3">
    <name type="scientific">Sulfurirhabdus autotrophica</name>
    <dbReference type="NCBI Taxonomy" id="1706046"/>
    <lineage>
        <taxon>Bacteria</taxon>
        <taxon>Pseudomonadati</taxon>
        <taxon>Pseudomonadota</taxon>
        <taxon>Betaproteobacteria</taxon>
        <taxon>Nitrosomonadales</taxon>
        <taxon>Sulfuricellaceae</taxon>
        <taxon>Sulfurirhabdus</taxon>
    </lineage>
</organism>
<feature type="domain" description="N-acetyltransferase" evidence="1">
    <location>
        <begin position="6"/>
        <end position="143"/>
    </location>
</feature>
<protein>
    <submittedName>
        <fullName evidence="2">Putative GNAT family N-acyltransferase</fullName>
    </submittedName>
</protein>
<dbReference type="Gene3D" id="3.40.630.30">
    <property type="match status" value="1"/>
</dbReference>
<dbReference type="Pfam" id="PF13673">
    <property type="entry name" value="Acetyltransf_10"/>
    <property type="match status" value="1"/>
</dbReference>
<dbReference type="InterPro" id="IPR039143">
    <property type="entry name" value="GNPNAT1-like"/>
</dbReference>
<evidence type="ECO:0000259" key="1">
    <source>
        <dbReference type="PROSITE" id="PS51186"/>
    </source>
</evidence>
<dbReference type="SUPFAM" id="SSF55729">
    <property type="entry name" value="Acyl-CoA N-acyltransferases (Nat)"/>
    <property type="match status" value="1"/>
</dbReference>
<dbReference type="CDD" id="cd04301">
    <property type="entry name" value="NAT_SF"/>
    <property type="match status" value="1"/>
</dbReference>
<proteinExistence type="predicted"/>
<keyword evidence="2" id="KW-0012">Acyltransferase</keyword>
<gene>
    <name evidence="2" type="ORF">EDC63_10660</name>
</gene>
<comment type="caution">
    <text evidence="2">The sequence shown here is derived from an EMBL/GenBank/DDBJ whole genome shotgun (WGS) entry which is preliminary data.</text>
</comment>
<accession>A0A4V2W250</accession>
<dbReference type="PANTHER" id="PTHR13355:SF11">
    <property type="entry name" value="GLUCOSAMINE 6-PHOSPHATE N-ACETYLTRANSFERASE"/>
    <property type="match status" value="1"/>
</dbReference>
<sequence>MVLNEIQIKEVSWQFASLSLREIRSEVFIMEQGVPEALEWDGLDNGCTHLLAITPDNIPVGTVRLLADGHIGRMAVKRTWRNKGVGKALLLRIMEVARIQGIKVAMLNAQTTARGFYEKFGFRAEGNEFLDAGIPHYKMLREL</sequence>
<dbReference type="OrthoDB" id="9796171at2"/>
<keyword evidence="2" id="KW-0808">Transferase</keyword>
<dbReference type="EMBL" id="SMCO01000006">
    <property type="protein sequence ID" value="TCV86699.1"/>
    <property type="molecule type" value="Genomic_DNA"/>
</dbReference>
<dbReference type="GO" id="GO:0004343">
    <property type="term" value="F:glucosamine 6-phosphate N-acetyltransferase activity"/>
    <property type="evidence" value="ECO:0007669"/>
    <property type="project" value="TreeGrafter"/>
</dbReference>
<name>A0A4V2W250_9PROT</name>
<reference evidence="2 3" key="1">
    <citation type="submission" date="2019-03" db="EMBL/GenBank/DDBJ databases">
        <title>Genomic Encyclopedia of Type Strains, Phase IV (KMG-IV): sequencing the most valuable type-strain genomes for metagenomic binning, comparative biology and taxonomic classification.</title>
        <authorList>
            <person name="Goeker M."/>
        </authorList>
    </citation>
    <scope>NUCLEOTIDE SEQUENCE [LARGE SCALE GENOMIC DNA]</scope>
    <source>
        <strain evidence="2 3">DSM 100309</strain>
    </source>
</reference>
<evidence type="ECO:0000313" key="3">
    <source>
        <dbReference type="Proteomes" id="UP000295367"/>
    </source>
</evidence>
<dbReference type="InterPro" id="IPR016181">
    <property type="entry name" value="Acyl_CoA_acyltransferase"/>
</dbReference>